<dbReference type="RefSeq" id="WP_232128925.1">
    <property type="nucleotide sequence ID" value="NZ_JAJPPR010000002.1"/>
</dbReference>
<feature type="transmembrane region" description="Helical" evidence="1">
    <location>
        <begin position="32"/>
        <end position="50"/>
    </location>
</feature>
<dbReference type="AlphaFoldDB" id="Z9JGQ8"/>
<dbReference type="Proteomes" id="UP000020406">
    <property type="component" value="Unassembled WGS sequence"/>
</dbReference>
<gene>
    <name evidence="2" type="ORF">AF72_13235</name>
</gene>
<organism evidence="2 3">
    <name type="scientific">Xylella taiwanensis</name>
    <dbReference type="NCBI Taxonomy" id="1444770"/>
    <lineage>
        <taxon>Bacteria</taxon>
        <taxon>Pseudomonadati</taxon>
        <taxon>Pseudomonadota</taxon>
        <taxon>Gammaproteobacteria</taxon>
        <taxon>Lysobacterales</taxon>
        <taxon>Lysobacteraceae</taxon>
        <taxon>Xylella</taxon>
    </lineage>
</organism>
<name>Z9JGQ8_9GAMM</name>
<evidence type="ECO:0000313" key="3">
    <source>
        <dbReference type="Proteomes" id="UP000020406"/>
    </source>
</evidence>
<dbReference type="PATRIC" id="fig|1444770.3.peg.3126"/>
<evidence type="ECO:0000256" key="1">
    <source>
        <dbReference type="SAM" id="Phobius"/>
    </source>
</evidence>
<dbReference type="EMBL" id="JDSQ01000042">
    <property type="protein sequence ID" value="EWS76991.1"/>
    <property type="molecule type" value="Genomic_DNA"/>
</dbReference>
<sequence length="51" mass="6428">MNYLMTRLLTPYKFWWRRTSRLDKIGFFVEEILPRFAIWFTLALYVCFIFI</sequence>
<keyword evidence="1" id="KW-0812">Transmembrane</keyword>
<proteinExistence type="predicted"/>
<reference evidence="2 3" key="1">
    <citation type="journal article" date="2014" name="Genome Announc.">
        <title>Draft Genome Sequence of Xylella fastidiosa Pear Leaf Scorch Strain in Taiwan.</title>
        <authorList>
            <person name="Su C.C."/>
            <person name="Deng W.L."/>
            <person name="Jan F.J."/>
            <person name="Chang C.J."/>
            <person name="Huang H."/>
            <person name="Chen J."/>
        </authorList>
    </citation>
    <scope>NUCLEOTIDE SEQUENCE [LARGE SCALE GENOMIC DNA]</scope>
    <source>
        <strain evidence="2 3">PLS229</strain>
    </source>
</reference>
<evidence type="ECO:0000313" key="2">
    <source>
        <dbReference type="EMBL" id="EWS76991.1"/>
    </source>
</evidence>
<keyword evidence="1" id="KW-0472">Membrane</keyword>
<dbReference type="STRING" id="1444770.AF72_13235"/>
<protein>
    <submittedName>
        <fullName evidence="2">Uncharacterized protein</fullName>
    </submittedName>
</protein>
<keyword evidence="1" id="KW-1133">Transmembrane helix</keyword>
<accession>Z9JGQ8</accession>
<comment type="caution">
    <text evidence="2">The sequence shown here is derived from an EMBL/GenBank/DDBJ whole genome shotgun (WGS) entry which is preliminary data.</text>
</comment>